<accession>A0ABS4L6X1</accession>
<gene>
    <name evidence="1" type="ORF">J2Z77_003654</name>
</gene>
<sequence>MTLNTATEQLICLLSQHPVDWSPPRFRRTQHTATRLAQWRIWYEQDHPSLQTIADQERTSFATVRLVLLKNGIRLRPAGSYPGRQGEGGLRQRPQW</sequence>
<protein>
    <submittedName>
        <fullName evidence="1">Uncharacterized protein</fullName>
    </submittedName>
</protein>
<dbReference type="Proteomes" id="UP001519310">
    <property type="component" value="Unassembled WGS sequence"/>
</dbReference>
<name>A0ABS4L6X1_STRAV</name>
<comment type="caution">
    <text evidence="1">The sequence shown here is derived from an EMBL/GenBank/DDBJ whole genome shotgun (WGS) entry which is preliminary data.</text>
</comment>
<evidence type="ECO:0000313" key="1">
    <source>
        <dbReference type="EMBL" id="MBP2037847.1"/>
    </source>
</evidence>
<proteinExistence type="predicted"/>
<reference evidence="1 2" key="1">
    <citation type="submission" date="2021-03" db="EMBL/GenBank/DDBJ databases">
        <title>Genomic Encyclopedia of Type Strains, Phase IV (KMG-IV): sequencing the most valuable type-strain genomes for metagenomic binning, comparative biology and taxonomic classification.</title>
        <authorList>
            <person name="Goeker M."/>
        </authorList>
    </citation>
    <scope>NUCLEOTIDE SEQUENCE [LARGE SCALE GENOMIC DNA]</scope>
    <source>
        <strain evidence="1 2">DSM 40526</strain>
    </source>
</reference>
<keyword evidence="2" id="KW-1185">Reference proteome</keyword>
<dbReference type="RefSeq" id="WP_189969885.1">
    <property type="nucleotide sequence ID" value="NZ_BMVL01000006.1"/>
</dbReference>
<dbReference type="EMBL" id="JAGGLQ010000006">
    <property type="protein sequence ID" value="MBP2037847.1"/>
    <property type="molecule type" value="Genomic_DNA"/>
</dbReference>
<evidence type="ECO:0000313" key="2">
    <source>
        <dbReference type="Proteomes" id="UP001519310"/>
    </source>
</evidence>
<organism evidence="1 2">
    <name type="scientific">Streptomyces avidinii</name>
    <dbReference type="NCBI Taxonomy" id="1895"/>
    <lineage>
        <taxon>Bacteria</taxon>
        <taxon>Bacillati</taxon>
        <taxon>Actinomycetota</taxon>
        <taxon>Actinomycetes</taxon>
        <taxon>Kitasatosporales</taxon>
        <taxon>Streptomycetaceae</taxon>
        <taxon>Streptomyces</taxon>
    </lineage>
</organism>